<dbReference type="STRING" id="1076935.U4LAV1"/>
<dbReference type="OrthoDB" id="2013972at2759"/>
<name>U4LAV1_PYROM</name>
<dbReference type="Gene3D" id="3.40.50.150">
    <property type="entry name" value="Vaccinia Virus protein VP39"/>
    <property type="match status" value="1"/>
</dbReference>
<dbReference type="InterPro" id="IPR029063">
    <property type="entry name" value="SAM-dependent_MTases_sf"/>
</dbReference>
<dbReference type="Pfam" id="PF13489">
    <property type="entry name" value="Methyltransf_23"/>
    <property type="match status" value="1"/>
</dbReference>
<dbReference type="EMBL" id="HF936373">
    <property type="protein sequence ID" value="CCX16256.1"/>
    <property type="molecule type" value="Genomic_DNA"/>
</dbReference>
<dbReference type="Proteomes" id="UP000018144">
    <property type="component" value="Unassembled WGS sequence"/>
</dbReference>
<dbReference type="PANTHER" id="PTHR43591:SF10">
    <property type="entry name" value="ABC TRANSMEMBRANE TYPE-1 DOMAIN-CONTAINING PROTEIN-RELATED"/>
    <property type="match status" value="1"/>
</dbReference>
<dbReference type="PANTHER" id="PTHR43591">
    <property type="entry name" value="METHYLTRANSFERASE"/>
    <property type="match status" value="1"/>
</dbReference>
<dbReference type="eggNOG" id="ENOG502QSKG">
    <property type="taxonomic scope" value="Eukaryota"/>
</dbReference>
<proteinExistence type="predicted"/>
<evidence type="ECO:0000313" key="1">
    <source>
        <dbReference type="EMBL" id="CCX16256.1"/>
    </source>
</evidence>
<evidence type="ECO:0000313" key="2">
    <source>
        <dbReference type="Proteomes" id="UP000018144"/>
    </source>
</evidence>
<keyword evidence="1" id="KW-0489">Methyltransferase</keyword>
<dbReference type="CDD" id="cd02440">
    <property type="entry name" value="AdoMet_MTases"/>
    <property type="match status" value="1"/>
</dbReference>
<gene>
    <name evidence="1" type="ORF">PCON_02852</name>
</gene>
<reference evidence="1 2" key="1">
    <citation type="journal article" date="2013" name="PLoS Genet.">
        <title>The genome and development-dependent transcriptomes of Pyronema confluens: a window into fungal evolution.</title>
        <authorList>
            <person name="Traeger S."/>
            <person name="Altegoer F."/>
            <person name="Freitag M."/>
            <person name="Gabaldon T."/>
            <person name="Kempken F."/>
            <person name="Kumar A."/>
            <person name="Marcet-Houben M."/>
            <person name="Poggeler S."/>
            <person name="Stajich J.E."/>
            <person name="Nowrousian M."/>
        </authorList>
    </citation>
    <scope>NUCLEOTIDE SEQUENCE [LARGE SCALE GENOMIC DNA]</scope>
    <source>
        <strain evidence="2">CBS 100304</strain>
        <tissue evidence="1">Vegetative mycelium</tissue>
    </source>
</reference>
<keyword evidence="2" id="KW-1185">Reference proteome</keyword>
<protein>
    <submittedName>
        <fullName evidence="1">Similar to Demethylmenaquinone methyltransferase acc. no. Q9RRT0</fullName>
    </submittedName>
</protein>
<dbReference type="GO" id="GO:0008168">
    <property type="term" value="F:methyltransferase activity"/>
    <property type="evidence" value="ECO:0007669"/>
    <property type="project" value="UniProtKB-KW"/>
</dbReference>
<keyword evidence="1" id="KW-0808">Transferase</keyword>
<accession>U4LAV1</accession>
<dbReference type="AlphaFoldDB" id="U4LAV1"/>
<organism evidence="1 2">
    <name type="scientific">Pyronema omphalodes (strain CBS 100304)</name>
    <name type="common">Pyronema confluens</name>
    <dbReference type="NCBI Taxonomy" id="1076935"/>
    <lineage>
        <taxon>Eukaryota</taxon>
        <taxon>Fungi</taxon>
        <taxon>Dikarya</taxon>
        <taxon>Ascomycota</taxon>
        <taxon>Pezizomycotina</taxon>
        <taxon>Pezizomycetes</taxon>
        <taxon>Pezizales</taxon>
        <taxon>Pyronemataceae</taxon>
        <taxon>Pyronema</taxon>
    </lineage>
</organism>
<dbReference type="GO" id="GO:0032259">
    <property type="term" value="P:methylation"/>
    <property type="evidence" value="ECO:0007669"/>
    <property type="project" value="UniProtKB-KW"/>
</dbReference>
<dbReference type="OMA" id="NIMEPLN"/>
<dbReference type="SUPFAM" id="SSF53335">
    <property type="entry name" value="S-adenosyl-L-methionine-dependent methyltransferases"/>
    <property type="match status" value="1"/>
</dbReference>
<sequence>MAAVKILSSPSKEYYFSNDVMDINNSSDDDSDSIFSIQTSSSASSFTRTNSHLANYRYENNRRYQSYREGNWLLPNDEQEQDRMQIVDTMLSLLLDGELHLSPLSHPRRILDVGTGTGVWASDMAYKFPNTRVIGTDLSPIQVATPDNCTFEIEDADDNWLYPPNYFSMVHTRNLLGGITNWKRFFDETYRSLHPNGWLELHESPYKIYSNNPAYTDIPLMRTVTLFSDISARLGRVCGEEVFGFKALMEAAGFVDVTETRYRLPIGTWPDSTNEKEIGRYNLLNCLDGIEGFALAIVGQGENIDPQEMMDEARKDILNKRARLYTTFIILRGRKPAACEVLPAQR</sequence>